<dbReference type="Proteomes" id="UP000253664">
    <property type="component" value="Unassembled WGS sequence"/>
</dbReference>
<reference evidence="8 9" key="1">
    <citation type="journal article" date="2015" name="BMC Genomics">
        <title>Insights from the genome of Ophiocordyceps polyrhachis-furcata to pathogenicity and host specificity in insect fungi.</title>
        <authorList>
            <person name="Wichadakul D."/>
            <person name="Kobmoo N."/>
            <person name="Ingsriswang S."/>
            <person name="Tangphatsornruang S."/>
            <person name="Chantasingh D."/>
            <person name="Luangsa-ard J.J."/>
            <person name="Eurwilaichitr L."/>
        </authorList>
    </citation>
    <scope>NUCLEOTIDE SEQUENCE [LARGE SCALE GENOMIC DNA]</scope>
    <source>
        <strain evidence="8 9">BCC 54312</strain>
    </source>
</reference>
<dbReference type="InterPro" id="IPR016167">
    <property type="entry name" value="FAD-bd_PCMH_sub1"/>
</dbReference>
<dbReference type="GO" id="GO:0071949">
    <property type="term" value="F:FAD binding"/>
    <property type="evidence" value="ECO:0007669"/>
    <property type="project" value="InterPro"/>
</dbReference>
<keyword evidence="3" id="KW-0285">Flavoprotein</keyword>
<sequence>MATPLLHSNSAIVMLFFYTLFSLLGFAYGLDLLTPLRRLLSPSSRIDGNAPRWSEYPAPPSPAPVVHPATVSDVQITIRWAATHNIPFLVYNGGNGWAANLKLDHHNGFFFYLALDLLRSVTFNPDKTVATIGAGALTADVVHAGSDAGSLVATATCDCVGFLGALLGGGASHLTGQYGLLVDTVLSMDVVLSDGSLRTVTGSSDPDLWWALRGAGPNFGVVVEVEVAAHPDAPLTAWQGSLVFSPDKLGSVLDAVAGLTTSLPPPAALALLYAAHDGSPAVIVDLFFHGSAFADEAAECFASLLTLGPVSGSTSMKQRPWKAWNAPSAFACRKGGRKPTWGAGLSRFDPVVFAQVYDVWHDVAQQPGAANSSMLLNWFPMDKARSLPLTSSAVPFRHEVGLFPTLTIAYEDAVFDEAAVQYGRRARALWQAADGLGDHHMTVMPERYINNAFGDEPLEVVYGYALDRLRRLKKRYDPTCRFSRWFPLLPS</sequence>
<keyword evidence="6" id="KW-0472">Membrane</keyword>
<dbReference type="InterPro" id="IPR050416">
    <property type="entry name" value="FAD-linked_Oxidoreductase"/>
</dbReference>
<dbReference type="Pfam" id="PF01565">
    <property type="entry name" value="FAD_binding_4"/>
    <property type="match status" value="1"/>
</dbReference>
<dbReference type="EMBL" id="LKCN02000005">
    <property type="protein sequence ID" value="RCI13838.1"/>
    <property type="molecule type" value="Genomic_DNA"/>
</dbReference>
<organism evidence="8 9">
    <name type="scientific">Ophiocordyceps polyrhachis-furcata BCC 54312</name>
    <dbReference type="NCBI Taxonomy" id="1330021"/>
    <lineage>
        <taxon>Eukaryota</taxon>
        <taxon>Fungi</taxon>
        <taxon>Dikarya</taxon>
        <taxon>Ascomycota</taxon>
        <taxon>Pezizomycotina</taxon>
        <taxon>Sordariomycetes</taxon>
        <taxon>Hypocreomycetidae</taxon>
        <taxon>Hypocreales</taxon>
        <taxon>Ophiocordycipitaceae</taxon>
        <taxon>Ophiocordyceps</taxon>
    </lineage>
</organism>
<accession>A0A367LHD9</accession>
<feature type="transmembrane region" description="Helical" evidence="6">
    <location>
        <begin position="12"/>
        <end position="33"/>
    </location>
</feature>
<feature type="domain" description="FAD-binding PCMH-type" evidence="7">
    <location>
        <begin position="58"/>
        <end position="232"/>
    </location>
</feature>
<dbReference type="Gene3D" id="3.40.462.20">
    <property type="match status" value="1"/>
</dbReference>
<evidence type="ECO:0000256" key="1">
    <source>
        <dbReference type="ARBA" id="ARBA00001974"/>
    </source>
</evidence>
<gene>
    <name evidence="8" type="ORF">L249_8060</name>
</gene>
<dbReference type="PROSITE" id="PS51387">
    <property type="entry name" value="FAD_PCMH"/>
    <property type="match status" value="1"/>
</dbReference>
<evidence type="ECO:0000256" key="6">
    <source>
        <dbReference type="SAM" id="Phobius"/>
    </source>
</evidence>
<dbReference type="InterPro" id="IPR016166">
    <property type="entry name" value="FAD-bd_PCMH"/>
</dbReference>
<keyword evidence="9" id="KW-1185">Reference proteome</keyword>
<evidence type="ECO:0000256" key="2">
    <source>
        <dbReference type="ARBA" id="ARBA00005466"/>
    </source>
</evidence>
<name>A0A367LHD9_9HYPO</name>
<comment type="caution">
    <text evidence="8">The sequence shown here is derived from an EMBL/GenBank/DDBJ whole genome shotgun (WGS) entry which is preliminary data.</text>
</comment>
<dbReference type="Gene3D" id="3.30.465.10">
    <property type="match status" value="1"/>
</dbReference>
<dbReference type="InterPro" id="IPR036318">
    <property type="entry name" value="FAD-bd_PCMH-like_sf"/>
</dbReference>
<evidence type="ECO:0000313" key="9">
    <source>
        <dbReference type="Proteomes" id="UP000253664"/>
    </source>
</evidence>
<keyword evidence="5" id="KW-0560">Oxidoreductase</keyword>
<dbReference type="STRING" id="1330021.A0A367LHD9"/>
<dbReference type="PANTHER" id="PTHR42973:SF39">
    <property type="entry name" value="FAD-BINDING PCMH-TYPE DOMAIN-CONTAINING PROTEIN"/>
    <property type="match status" value="1"/>
</dbReference>
<comment type="cofactor">
    <cofactor evidence="1">
        <name>FAD</name>
        <dbReference type="ChEBI" id="CHEBI:57692"/>
    </cofactor>
</comment>
<evidence type="ECO:0000256" key="3">
    <source>
        <dbReference type="ARBA" id="ARBA00022630"/>
    </source>
</evidence>
<dbReference type="PANTHER" id="PTHR42973">
    <property type="entry name" value="BINDING OXIDOREDUCTASE, PUTATIVE (AFU_ORTHOLOGUE AFUA_1G17690)-RELATED"/>
    <property type="match status" value="1"/>
</dbReference>
<dbReference type="InterPro" id="IPR016169">
    <property type="entry name" value="FAD-bd_PCMH_sub2"/>
</dbReference>
<proteinExistence type="inferred from homology"/>
<dbReference type="Gene3D" id="3.30.43.10">
    <property type="entry name" value="Uridine Diphospho-n-acetylenolpyruvylglucosamine Reductase, domain 2"/>
    <property type="match status" value="1"/>
</dbReference>
<dbReference type="InterPro" id="IPR006094">
    <property type="entry name" value="Oxid_FAD_bind_N"/>
</dbReference>
<protein>
    <recommendedName>
        <fullName evidence="7">FAD-binding PCMH-type domain-containing protein</fullName>
    </recommendedName>
</protein>
<keyword evidence="4" id="KW-0274">FAD</keyword>
<evidence type="ECO:0000259" key="7">
    <source>
        <dbReference type="PROSITE" id="PS51387"/>
    </source>
</evidence>
<evidence type="ECO:0000256" key="4">
    <source>
        <dbReference type="ARBA" id="ARBA00022827"/>
    </source>
</evidence>
<comment type="similarity">
    <text evidence="2">Belongs to the oxygen-dependent FAD-linked oxidoreductase family.</text>
</comment>
<dbReference type="OrthoDB" id="415825at2759"/>
<keyword evidence="6" id="KW-1133">Transmembrane helix</keyword>
<evidence type="ECO:0000256" key="5">
    <source>
        <dbReference type="ARBA" id="ARBA00023002"/>
    </source>
</evidence>
<dbReference type="SUPFAM" id="SSF56176">
    <property type="entry name" value="FAD-binding/transporter-associated domain-like"/>
    <property type="match status" value="1"/>
</dbReference>
<dbReference type="GO" id="GO:0016491">
    <property type="term" value="F:oxidoreductase activity"/>
    <property type="evidence" value="ECO:0007669"/>
    <property type="project" value="UniProtKB-KW"/>
</dbReference>
<keyword evidence="6" id="KW-0812">Transmembrane</keyword>
<evidence type="ECO:0000313" key="8">
    <source>
        <dbReference type="EMBL" id="RCI13838.1"/>
    </source>
</evidence>
<dbReference type="AlphaFoldDB" id="A0A367LHD9"/>